<dbReference type="EMBL" id="RWIC01000057">
    <property type="protein sequence ID" value="TKC51249.1"/>
    <property type="molecule type" value="Genomic_DNA"/>
</dbReference>
<keyword evidence="1" id="KW-1133">Transmembrane helix</keyword>
<keyword evidence="1" id="KW-0472">Membrane</keyword>
<gene>
    <name evidence="2" type="ORF">EI555_004317</name>
</gene>
<sequence>MWFKSKDLMGGRMGQDLSLCGSSIMAMLQVVLMVMYTSVLQCLLICSGSNSWKELRIEQLVPCSCITPGKPPELKALSFPRYHCQLPACLLKGPIPCLEPENELRSEERTKHT</sequence>
<accession>A0A4U1FM92</accession>
<proteinExistence type="predicted"/>
<dbReference type="AlphaFoldDB" id="A0A4U1FM92"/>
<evidence type="ECO:0000313" key="2">
    <source>
        <dbReference type="EMBL" id="TKC51249.1"/>
    </source>
</evidence>
<feature type="transmembrane region" description="Helical" evidence="1">
    <location>
        <begin position="24"/>
        <end position="46"/>
    </location>
</feature>
<comment type="caution">
    <text evidence="2">The sequence shown here is derived from an EMBL/GenBank/DDBJ whole genome shotgun (WGS) entry which is preliminary data.</text>
</comment>
<reference evidence="3" key="1">
    <citation type="journal article" date="2019" name="IScience">
        <title>Narwhal Genome Reveals Long-Term Low Genetic Diversity despite Current Large Abundance Size.</title>
        <authorList>
            <person name="Westbury M.V."/>
            <person name="Petersen B."/>
            <person name="Garde E."/>
            <person name="Heide-Jorgensen M.P."/>
            <person name="Lorenzen E.D."/>
        </authorList>
    </citation>
    <scope>NUCLEOTIDE SEQUENCE [LARGE SCALE GENOMIC DNA]</scope>
</reference>
<protein>
    <submittedName>
        <fullName evidence="2">Uncharacterized protein</fullName>
    </submittedName>
</protein>
<organism evidence="2 3">
    <name type="scientific">Monodon monoceros</name>
    <name type="common">Narwhal</name>
    <name type="synonym">Ceratodon monodon</name>
    <dbReference type="NCBI Taxonomy" id="40151"/>
    <lineage>
        <taxon>Eukaryota</taxon>
        <taxon>Metazoa</taxon>
        <taxon>Chordata</taxon>
        <taxon>Craniata</taxon>
        <taxon>Vertebrata</taxon>
        <taxon>Euteleostomi</taxon>
        <taxon>Mammalia</taxon>
        <taxon>Eutheria</taxon>
        <taxon>Laurasiatheria</taxon>
        <taxon>Artiodactyla</taxon>
        <taxon>Whippomorpha</taxon>
        <taxon>Cetacea</taxon>
        <taxon>Odontoceti</taxon>
        <taxon>Monodontidae</taxon>
        <taxon>Monodon</taxon>
    </lineage>
</organism>
<evidence type="ECO:0000313" key="3">
    <source>
        <dbReference type="Proteomes" id="UP000308365"/>
    </source>
</evidence>
<evidence type="ECO:0000256" key="1">
    <source>
        <dbReference type="SAM" id="Phobius"/>
    </source>
</evidence>
<keyword evidence="1" id="KW-0812">Transmembrane</keyword>
<name>A0A4U1FM92_MONMO</name>
<dbReference type="Proteomes" id="UP000308365">
    <property type="component" value="Unassembled WGS sequence"/>
</dbReference>